<dbReference type="Pfam" id="PF00071">
    <property type="entry name" value="Ras"/>
    <property type="match status" value="1"/>
</dbReference>
<keyword evidence="4" id="KW-0342">GTP-binding</keyword>
<dbReference type="PROSITE" id="PS51421">
    <property type="entry name" value="RAS"/>
    <property type="match status" value="1"/>
</dbReference>
<evidence type="ECO:0000313" key="7">
    <source>
        <dbReference type="EMBL" id="KAF7548396.1"/>
    </source>
</evidence>
<gene>
    <name evidence="7" type="ORF">G7Z17_g7066</name>
</gene>
<organism evidence="7 8">
    <name type="scientific">Cylindrodendrum hubeiense</name>
    <dbReference type="NCBI Taxonomy" id="595255"/>
    <lineage>
        <taxon>Eukaryota</taxon>
        <taxon>Fungi</taxon>
        <taxon>Dikarya</taxon>
        <taxon>Ascomycota</taxon>
        <taxon>Pezizomycotina</taxon>
        <taxon>Sordariomycetes</taxon>
        <taxon>Hypocreomycetidae</taxon>
        <taxon>Hypocreales</taxon>
        <taxon>Nectriaceae</taxon>
        <taxon>Cylindrodendrum</taxon>
    </lineage>
</organism>
<dbReference type="EMBL" id="JAANBB010000149">
    <property type="protein sequence ID" value="KAF7548396.1"/>
    <property type="molecule type" value="Genomic_DNA"/>
</dbReference>
<keyword evidence="5" id="KW-0449">Lipoprotein</keyword>
<dbReference type="FunFam" id="3.40.50.300:FF:000086">
    <property type="entry name" value="Ras-related small GTPase"/>
    <property type="match status" value="1"/>
</dbReference>
<dbReference type="Gene3D" id="3.40.50.300">
    <property type="entry name" value="P-loop containing nucleotide triphosphate hydrolases"/>
    <property type="match status" value="1"/>
</dbReference>
<evidence type="ECO:0000256" key="2">
    <source>
        <dbReference type="ARBA" id="ARBA00022481"/>
    </source>
</evidence>
<dbReference type="InterPro" id="IPR027417">
    <property type="entry name" value="P-loop_NTPase"/>
</dbReference>
<dbReference type="GO" id="GO:0000329">
    <property type="term" value="C:fungal-type vacuole membrane"/>
    <property type="evidence" value="ECO:0007669"/>
    <property type="project" value="TreeGrafter"/>
</dbReference>
<dbReference type="PROSITE" id="PS51419">
    <property type="entry name" value="RAB"/>
    <property type="match status" value="1"/>
</dbReference>
<dbReference type="GO" id="GO:0003924">
    <property type="term" value="F:GTPase activity"/>
    <property type="evidence" value="ECO:0007669"/>
    <property type="project" value="InterPro"/>
</dbReference>
<dbReference type="SMART" id="SM00174">
    <property type="entry name" value="RHO"/>
    <property type="match status" value="1"/>
</dbReference>
<sequence length="194" mass="21727">MSSRKKVLLKVIILGDSGVGKTSLMNQYVNKKFSASYKATIGADFLTREVLVDGRQVTMQLWDTAGQERFQSLGVAFYRGADCCVLVYDVNNAKSFEALDSWRDEFLIQASPRDPLNFPFVVLGNKIDMEESKRVSKGDIPYFETSAKEAINIDQAFEVIARNALAQEESEEFSGDFDDPINIDIEHDRDGCAC</sequence>
<name>A0A9P5LA88_9HYPO</name>
<dbReference type="InterPro" id="IPR001806">
    <property type="entry name" value="Small_GTPase"/>
</dbReference>
<dbReference type="SMART" id="SM00175">
    <property type="entry name" value="RAB"/>
    <property type="match status" value="1"/>
</dbReference>
<dbReference type="OrthoDB" id="9989112at2759"/>
<dbReference type="NCBIfam" id="TIGR00231">
    <property type="entry name" value="small_GTP"/>
    <property type="match status" value="1"/>
</dbReference>
<accession>A0A9P5LA88</accession>
<dbReference type="Proteomes" id="UP000722485">
    <property type="component" value="Unassembled WGS sequence"/>
</dbReference>
<dbReference type="SMART" id="SM00173">
    <property type="entry name" value="RAS"/>
    <property type="match status" value="1"/>
</dbReference>
<dbReference type="SMART" id="SM00176">
    <property type="entry name" value="RAN"/>
    <property type="match status" value="1"/>
</dbReference>
<dbReference type="InterPro" id="IPR005225">
    <property type="entry name" value="Small_GTP-bd"/>
</dbReference>
<dbReference type="GO" id="GO:0032889">
    <property type="term" value="P:regulation of vacuole fusion, non-autophagic"/>
    <property type="evidence" value="ECO:0007669"/>
    <property type="project" value="TreeGrafter"/>
</dbReference>
<dbReference type="AlphaFoldDB" id="A0A9P5LA88"/>
<keyword evidence="8" id="KW-1185">Reference proteome</keyword>
<evidence type="ECO:0000256" key="6">
    <source>
        <dbReference type="ARBA" id="ARBA00023289"/>
    </source>
</evidence>
<comment type="similarity">
    <text evidence="1">Belongs to the small GTPase superfamily. Rab family.</text>
</comment>
<dbReference type="CDD" id="cd01862">
    <property type="entry name" value="Rab7"/>
    <property type="match status" value="1"/>
</dbReference>
<dbReference type="GO" id="GO:0005770">
    <property type="term" value="C:late endosome"/>
    <property type="evidence" value="ECO:0007669"/>
    <property type="project" value="TreeGrafter"/>
</dbReference>
<evidence type="ECO:0008006" key="9">
    <source>
        <dbReference type="Google" id="ProtNLM"/>
    </source>
</evidence>
<comment type="caution">
    <text evidence="7">The sequence shown here is derived from an EMBL/GenBank/DDBJ whole genome shotgun (WGS) entry which is preliminary data.</text>
</comment>
<evidence type="ECO:0000256" key="3">
    <source>
        <dbReference type="ARBA" id="ARBA00022741"/>
    </source>
</evidence>
<dbReference type="PRINTS" id="PR00449">
    <property type="entry name" value="RASTRNSFRMNG"/>
</dbReference>
<dbReference type="GO" id="GO:0005525">
    <property type="term" value="F:GTP binding"/>
    <property type="evidence" value="ECO:0007669"/>
    <property type="project" value="UniProtKB-KW"/>
</dbReference>
<reference evidence="7" key="1">
    <citation type="submission" date="2020-03" db="EMBL/GenBank/DDBJ databases">
        <title>Draft Genome Sequence of Cylindrodendrum hubeiense.</title>
        <authorList>
            <person name="Buettner E."/>
            <person name="Kellner H."/>
        </authorList>
    </citation>
    <scope>NUCLEOTIDE SEQUENCE</scope>
    <source>
        <strain evidence="7">IHI 201604</strain>
    </source>
</reference>
<dbReference type="PANTHER" id="PTHR47981">
    <property type="entry name" value="RAB FAMILY"/>
    <property type="match status" value="1"/>
</dbReference>
<evidence type="ECO:0000256" key="5">
    <source>
        <dbReference type="ARBA" id="ARBA00023288"/>
    </source>
</evidence>
<dbReference type="PANTHER" id="PTHR47981:SF20">
    <property type="entry name" value="RAS-RELATED PROTEIN RAB-7A"/>
    <property type="match status" value="1"/>
</dbReference>
<dbReference type="SUPFAM" id="SSF52540">
    <property type="entry name" value="P-loop containing nucleoside triphosphate hydrolases"/>
    <property type="match status" value="1"/>
</dbReference>
<evidence type="ECO:0000256" key="4">
    <source>
        <dbReference type="ARBA" id="ARBA00023134"/>
    </source>
</evidence>
<evidence type="ECO:0000313" key="8">
    <source>
        <dbReference type="Proteomes" id="UP000722485"/>
    </source>
</evidence>
<keyword evidence="6" id="KW-0636">Prenylation</keyword>
<proteinExistence type="inferred from homology"/>
<evidence type="ECO:0000256" key="1">
    <source>
        <dbReference type="ARBA" id="ARBA00006270"/>
    </source>
</evidence>
<keyword evidence="3" id="KW-0547">Nucleotide-binding</keyword>
<protein>
    <recommendedName>
        <fullName evidence="9">Rab7</fullName>
    </recommendedName>
</protein>
<keyword evidence="2" id="KW-0488">Methylation</keyword>